<comment type="caution">
    <text evidence="1">The sequence shown here is derived from an EMBL/GenBank/DDBJ whole genome shotgun (WGS) entry which is preliminary data.</text>
</comment>
<protein>
    <recommendedName>
        <fullName evidence="3">Tetratricopeptide repeat protein</fullName>
    </recommendedName>
</protein>
<dbReference type="EMBL" id="MCGQ01000033">
    <property type="protein sequence ID" value="OXY90911.1"/>
    <property type="molecule type" value="Genomic_DNA"/>
</dbReference>
<evidence type="ECO:0000313" key="1">
    <source>
        <dbReference type="EMBL" id="OXY90911.1"/>
    </source>
</evidence>
<name>A0A233S5H8_STRDA</name>
<sequence length="280" mass="30092">MTHAALAFVDVDELLYAIKELSVAGRWDRATRLLASVTAEEPADRARLTRAAAEVALDRDWFAGTDTAAERIEAAEKEFPDGDWDTDFLRLRHTYARLLLVDGTLRIGPDGKDPEALAALLDRARELHAGAPDEVRRGWGAMYRGLITENHFADRTAAATHFTDALRAGEDGADGLLAREALRHLGDQDHDTGDHERAGERWRRATALGARAGTVPGTLSQQLLLAVLARDAGDEAGAVALAAEIVRWAETIGADRLAAQASAFLTGTDPTALPAATDTD</sequence>
<organism evidence="1 2">
    <name type="scientific">Streptomyces diastatochromogenes</name>
    <dbReference type="NCBI Taxonomy" id="42236"/>
    <lineage>
        <taxon>Bacteria</taxon>
        <taxon>Bacillati</taxon>
        <taxon>Actinomycetota</taxon>
        <taxon>Actinomycetes</taxon>
        <taxon>Kitasatosporales</taxon>
        <taxon>Streptomycetaceae</taxon>
        <taxon>Streptomyces</taxon>
    </lineage>
</organism>
<dbReference type="AlphaFoldDB" id="A0A233S5H8"/>
<gene>
    <name evidence="1" type="ORF">BEK98_31800</name>
</gene>
<keyword evidence="2" id="KW-1185">Reference proteome</keyword>
<dbReference type="RefSeq" id="WP_094220326.1">
    <property type="nucleotide sequence ID" value="NZ_MCGQ01000033.1"/>
</dbReference>
<accession>A0A233S5H8</accession>
<dbReference type="Proteomes" id="UP000215483">
    <property type="component" value="Unassembled WGS sequence"/>
</dbReference>
<reference evidence="1 2" key="1">
    <citation type="submission" date="2016-07" db="EMBL/GenBank/DDBJ databases">
        <title>Draft genome of Streptomyces diastatochromogenes.</title>
        <authorList>
            <person name="Podduturi R."/>
            <person name="Lukassen M.B."/>
            <person name="Clausen N."/>
            <person name="Nielsen J.L."/>
            <person name="Jorgensen N.O."/>
        </authorList>
    </citation>
    <scope>NUCLEOTIDE SEQUENCE [LARGE SCALE GENOMIC DNA]</scope>
    <source>
        <strain evidence="1 2">DSM 40608</strain>
    </source>
</reference>
<evidence type="ECO:0008006" key="3">
    <source>
        <dbReference type="Google" id="ProtNLM"/>
    </source>
</evidence>
<evidence type="ECO:0000313" key="2">
    <source>
        <dbReference type="Proteomes" id="UP000215483"/>
    </source>
</evidence>
<dbReference type="OrthoDB" id="3824872at2"/>
<proteinExistence type="predicted"/>